<dbReference type="Proteomes" id="UP001597557">
    <property type="component" value="Unassembled WGS sequence"/>
</dbReference>
<keyword evidence="1" id="KW-0472">Membrane</keyword>
<feature type="transmembrane region" description="Helical" evidence="1">
    <location>
        <begin position="217"/>
        <end position="243"/>
    </location>
</feature>
<dbReference type="RefSeq" id="WP_377185763.1">
    <property type="nucleotide sequence ID" value="NZ_JBHUPD010000002.1"/>
</dbReference>
<evidence type="ECO:0000256" key="1">
    <source>
        <dbReference type="SAM" id="Phobius"/>
    </source>
</evidence>
<evidence type="ECO:0000313" key="2">
    <source>
        <dbReference type="EMBL" id="MFD2873235.1"/>
    </source>
</evidence>
<feature type="transmembrane region" description="Helical" evidence="1">
    <location>
        <begin position="59"/>
        <end position="78"/>
    </location>
</feature>
<dbReference type="EMBL" id="JBHUPD010000002">
    <property type="protein sequence ID" value="MFD2873235.1"/>
    <property type="molecule type" value="Genomic_DNA"/>
</dbReference>
<keyword evidence="1" id="KW-0812">Transmembrane</keyword>
<reference evidence="3" key="1">
    <citation type="journal article" date="2019" name="Int. J. Syst. Evol. Microbiol.">
        <title>The Global Catalogue of Microorganisms (GCM) 10K type strain sequencing project: providing services to taxonomists for standard genome sequencing and annotation.</title>
        <authorList>
            <consortium name="The Broad Institute Genomics Platform"/>
            <consortium name="The Broad Institute Genome Sequencing Center for Infectious Disease"/>
            <person name="Wu L."/>
            <person name="Ma J."/>
        </authorList>
    </citation>
    <scope>NUCLEOTIDE SEQUENCE [LARGE SCALE GENOMIC DNA]</scope>
    <source>
        <strain evidence="3">KCTC 22437</strain>
    </source>
</reference>
<protein>
    <submittedName>
        <fullName evidence="2">DUF3667 domain-containing protein</fullName>
    </submittedName>
</protein>
<keyword evidence="3" id="KW-1185">Reference proteome</keyword>
<feature type="transmembrane region" description="Helical" evidence="1">
    <location>
        <begin position="122"/>
        <end position="140"/>
    </location>
</feature>
<dbReference type="Pfam" id="PF12412">
    <property type="entry name" value="DUF3667"/>
    <property type="match status" value="1"/>
</dbReference>
<keyword evidence="1" id="KW-1133">Transmembrane helix</keyword>
<dbReference type="InterPro" id="IPR022134">
    <property type="entry name" value="DUF3667"/>
</dbReference>
<proteinExistence type="predicted"/>
<comment type="caution">
    <text evidence="2">The sequence shown here is derived from an EMBL/GenBank/DDBJ whole genome shotgun (WGS) entry which is preliminary data.</text>
</comment>
<feature type="transmembrane region" description="Helical" evidence="1">
    <location>
        <begin position="146"/>
        <end position="169"/>
    </location>
</feature>
<evidence type="ECO:0000313" key="3">
    <source>
        <dbReference type="Proteomes" id="UP001597557"/>
    </source>
</evidence>
<gene>
    <name evidence="2" type="ORF">ACFS5N_12190</name>
</gene>
<name>A0ABW5YDA3_9SPHI</name>
<accession>A0ABW5YDA3</accession>
<sequence>MTNPEKEPVGLKNIAHEALHDLMHFDSRVFRTLPALLFKPGELTVASLQPGQTRYVRPFALFVFLNFLFFIVKARGIFQYSLEAYRERFGPQILAKSAELHLSVQVLAERFNTAMHFEQKEYFIVMVPVFALVLWCLQWTRPRYFALHLIFALNYYAFLIAFLIIIPWIASLLRFIPRSSAVLNTETGFSGILLLVCLFYLGFALKKVYARAWWISWLHAAILSCTTLALIVFVYRTLLFFIVMHSIGE</sequence>
<organism evidence="2 3">
    <name type="scientific">Mucilaginibacter ximonensis</name>
    <dbReference type="NCBI Taxonomy" id="538021"/>
    <lineage>
        <taxon>Bacteria</taxon>
        <taxon>Pseudomonadati</taxon>
        <taxon>Bacteroidota</taxon>
        <taxon>Sphingobacteriia</taxon>
        <taxon>Sphingobacteriales</taxon>
        <taxon>Sphingobacteriaceae</taxon>
        <taxon>Mucilaginibacter</taxon>
    </lineage>
</organism>
<feature type="transmembrane region" description="Helical" evidence="1">
    <location>
        <begin position="181"/>
        <end position="205"/>
    </location>
</feature>